<evidence type="ECO:0000313" key="3">
    <source>
        <dbReference type="Proteomes" id="UP000697998"/>
    </source>
</evidence>
<dbReference type="GO" id="GO:0007165">
    <property type="term" value="P:signal transduction"/>
    <property type="evidence" value="ECO:0007669"/>
    <property type="project" value="InterPro"/>
</dbReference>
<dbReference type="PROSITE" id="PS50104">
    <property type="entry name" value="TIR"/>
    <property type="match status" value="1"/>
</dbReference>
<dbReference type="SMART" id="SM00255">
    <property type="entry name" value="TIR"/>
    <property type="match status" value="1"/>
</dbReference>
<name>A0A935PZ21_9PROT</name>
<dbReference type="SUPFAM" id="SSF52200">
    <property type="entry name" value="Toll/Interleukin receptor TIR domain"/>
    <property type="match status" value="1"/>
</dbReference>
<comment type="caution">
    <text evidence="2">The sequence shown here is derived from an EMBL/GenBank/DDBJ whole genome shotgun (WGS) entry which is preliminary data.</text>
</comment>
<organism evidence="2 3">
    <name type="scientific">Candidatus Accumulibacter proximus</name>
    <dbReference type="NCBI Taxonomy" id="2954385"/>
    <lineage>
        <taxon>Bacteria</taxon>
        <taxon>Pseudomonadati</taxon>
        <taxon>Pseudomonadota</taxon>
        <taxon>Betaproteobacteria</taxon>
        <taxon>Candidatus Accumulibacter</taxon>
    </lineage>
</organism>
<evidence type="ECO:0000313" key="2">
    <source>
        <dbReference type="EMBL" id="MBK7674942.1"/>
    </source>
</evidence>
<protein>
    <submittedName>
        <fullName evidence="2">Toll/interleukin-1 receptor domain-containing protein</fullName>
    </submittedName>
</protein>
<reference evidence="2 3" key="1">
    <citation type="submission" date="2020-10" db="EMBL/GenBank/DDBJ databases">
        <title>Connecting structure to function with the recovery of over 1000 high-quality activated sludge metagenome-assembled genomes encoding full-length rRNA genes using long-read sequencing.</title>
        <authorList>
            <person name="Singleton C.M."/>
            <person name="Petriglieri F."/>
            <person name="Kristensen J.M."/>
            <person name="Kirkegaard R.H."/>
            <person name="Michaelsen T.Y."/>
            <person name="Andersen M.H."/>
            <person name="Karst S.M."/>
            <person name="Dueholm M.S."/>
            <person name="Nielsen P.H."/>
            <person name="Albertsen M."/>
        </authorList>
    </citation>
    <scope>NUCLEOTIDE SEQUENCE [LARGE SCALE GENOMIC DNA]</scope>
    <source>
        <strain evidence="2">EsbW_18-Q3-R4-48_BATAC.285</strain>
    </source>
</reference>
<dbReference type="Pfam" id="PF13676">
    <property type="entry name" value="TIR_2"/>
    <property type="match status" value="1"/>
</dbReference>
<evidence type="ECO:0000259" key="1">
    <source>
        <dbReference type="PROSITE" id="PS50104"/>
    </source>
</evidence>
<feature type="domain" description="TIR" evidence="1">
    <location>
        <begin position="9"/>
        <end position="140"/>
    </location>
</feature>
<gene>
    <name evidence="2" type="ORF">IPJ27_09355</name>
</gene>
<keyword evidence="2" id="KW-0675">Receptor</keyword>
<proteinExistence type="predicted"/>
<dbReference type="AlphaFoldDB" id="A0A935PZ21"/>
<accession>A0A935PZ21</accession>
<dbReference type="InterPro" id="IPR000157">
    <property type="entry name" value="TIR_dom"/>
</dbReference>
<dbReference type="Proteomes" id="UP000697998">
    <property type="component" value="Unassembled WGS sequence"/>
</dbReference>
<sequence>MADIPLRERPFDTFLSHAHADKAVVDRVHAWLERAGLKVWYDATHLGAGAKIASELGQAIAQCRSALVVMSRASVESGWVEDEWNLASVERNRKATRDFRVIPLRIEDCELPRFLESTKWVDLVGRLDDVAAWAEVLDAMAGDDTDLDAVRPLDVYVSRSWQLGREQTLADQVLARLAAPDLRLIGDSPEWPSFSGDRIRSIMRSCGGVVCIIPNRPRSADNDRLKYFIREARTAGQLGLPLLVVAEDGADLPVDLPVRLRAGADGVNAHPELAADLAEGVEEFLERCRSRPRAGHVFLATDFDEASRARNHLLRRVIQRCSGLRCVVGEQVGGDSVHSSIISLIRDAVWMLADVSGNNLNTCIEAGAACGAAVDCTLVARKPYQQQPFMLRGMELKAYDDAVDLLAIAHRAARAYRRKVLRIGND</sequence>
<dbReference type="Gene3D" id="3.40.50.10140">
    <property type="entry name" value="Toll/interleukin-1 receptor homology (TIR) domain"/>
    <property type="match status" value="1"/>
</dbReference>
<dbReference type="EMBL" id="JADJMH010000006">
    <property type="protein sequence ID" value="MBK7674942.1"/>
    <property type="molecule type" value="Genomic_DNA"/>
</dbReference>
<dbReference type="InterPro" id="IPR035897">
    <property type="entry name" value="Toll_tir_struct_dom_sf"/>
</dbReference>